<protein>
    <submittedName>
        <fullName evidence="2">Uncharacterized protein</fullName>
    </submittedName>
</protein>
<feature type="region of interest" description="Disordered" evidence="1">
    <location>
        <begin position="167"/>
        <end position="190"/>
    </location>
</feature>
<evidence type="ECO:0000313" key="3">
    <source>
        <dbReference type="Proteomes" id="UP000281553"/>
    </source>
</evidence>
<dbReference type="Proteomes" id="UP000281553">
    <property type="component" value="Unassembled WGS sequence"/>
</dbReference>
<keyword evidence="3" id="KW-1185">Reference proteome</keyword>
<name>A0A3P7LPB0_DIBLA</name>
<evidence type="ECO:0000313" key="2">
    <source>
        <dbReference type="EMBL" id="VDN12793.1"/>
    </source>
</evidence>
<gene>
    <name evidence="2" type="ORF">DILT_LOCUS8624</name>
</gene>
<proteinExistence type="predicted"/>
<dbReference type="AlphaFoldDB" id="A0A3P7LPB0"/>
<reference evidence="2 3" key="1">
    <citation type="submission" date="2018-11" db="EMBL/GenBank/DDBJ databases">
        <authorList>
            <consortium name="Pathogen Informatics"/>
        </authorList>
    </citation>
    <scope>NUCLEOTIDE SEQUENCE [LARGE SCALE GENOMIC DNA]</scope>
</reference>
<dbReference type="OrthoDB" id="10534936at2759"/>
<sequence length="190" mass="20119">MGVGVATPTAAAVAAMGNSEALKGGSTMTTATSKNLPSSAINGLTPSSCSPTTGNCSAAISTASTMSTAASASTYSTRVLDLKTGTVKKDGQSSVPPTDMLSILPRMLESDLCLRADNQRPRELHLSVFVRRCRTSDRVSSGLPTCQLRPSPLTHQLRWLGHVLRKPESEVGRNDTESETGRCKRRRRDG</sequence>
<organism evidence="2 3">
    <name type="scientific">Dibothriocephalus latus</name>
    <name type="common">Fish tapeworm</name>
    <name type="synonym">Diphyllobothrium latum</name>
    <dbReference type="NCBI Taxonomy" id="60516"/>
    <lineage>
        <taxon>Eukaryota</taxon>
        <taxon>Metazoa</taxon>
        <taxon>Spiralia</taxon>
        <taxon>Lophotrochozoa</taxon>
        <taxon>Platyhelminthes</taxon>
        <taxon>Cestoda</taxon>
        <taxon>Eucestoda</taxon>
        <taxon>Diphyllobothriidea</taxon>
        <taxon>Diphyllobothriidae</taxon>
        <taxon>Dibothriocephalus</taxon>
    </lineage>
</organism>
<evidence type="ECO:0000256" key="1">
    <source>
        <dbReference type="SAM" id="MobiDB-lite"/>
    </source>
</evidence>
<dbReference type="EMBL" id="UYRU01054757">
    <property type="protein sequence ID" value="VDN12793.1"/>
    <property type="molecule type" value="Genomic_DNA"/>
</dbReference>
<accession>A0A3P7LPB0</accession>